<dbReference type="GO" id="GO:0006487">
    <property type="term" value="P:protein N-linked glycosylation"/>
    <property type="evidence" value="ECO:0007669"/>
    <property type="project" value="TreeGrafter"/>
</dbReference>
<dbReference type="EC" id="2.4.-.-" evidence="1"/>
<comment type="caution">
    <text evidence="1">The sequence shown here is derived from an EMBL/GenBank/DDBJ whole genome shotgun (WGS) entry which is preliminary data.</text>
</comment>
<keyword evidence="1" id="KW-0328">Glycosyltransferase</keyword>
<dbReference type="Gene3D" id="3.90.550.10">
    <property type="entry name" value="Spore Coat Polysaccharide Biosynthesis Protein SpsA, Chain A"/>
    <property type="match status" value="1"/>
</dbReference>
<organism evidence="1 2">
    <name type="scientific">Vibrio qingdaonensis</name>
    <dbReference type="NCBI Taxonomy" id="2829491"/>
    <lineage>
        <taxon>Bacteria</taxon>
        <taxon>Pseudomonadati</taxon>
        <taxon>Pseudomonadota</taxon>
        <taxon>Gammaproteobacteria</taxon>
        <taxon>Vibrionales</taxon>
        <taxon>Vibrionaceae</taxon>
        <taxon>Vibrio</taxon>
    </lineage>
</organism>
<reference evidence="1" key="1">
    <citation type="submission" date="2022-02" db="EMBL/GenBank/DDBJ databases">
        <title>Vibrio sp. nov, a new bacterium isolated from seawater.</title>
        <authorList>
            <person name="Yuan Y."/>
        </authorList>
    </citation>
    <scope>NUCLEOTIDE SEQUENCE</scope>
    <source>
        <strain evidence="1">ZSDZ65</strain>
    </source>
</reference>
<proteinExistence type="predicted"/>
<gene>
    <name evidence="1" type="ORF">MD535_01750</name>
</gene>
<dbReference type="PANTHER" id="PTHR10859">
    <property type="entry name" value="GLYCOSYL TRANSFERASE"/>
    <property type="match status" value="1"/>
</dbReference>
<accession>A0A9X3HUR3</accession>
<keyword evidence="1" id="KW-0808">Transferase</keyword>
<evidence type="ECO:0000313" key="2">
    <source>
        <dbReference type="Proteomes" id="UP001155587"/>
    </source>
</evidence>
<dbReference type="EMBL" id="JAKRRY010000001">
    <property type="protein sequence ID" value="MCW8344750.1"/>
    <property type="molecule type" value="Genomic_DNA"/>
</dbReference>
<sequence>MTQEHQRQSATKLLRHASQHFDLTDNEHQKQLLSLAEQLDSLALLSVEQLKQLAINEQAPLEFRLAVKLVDSKRYMRQITKPISVGVVFAMWGEHNRLNPKSAHNPNGEDSLRAKIDQLNWVTQDSPVSWRLYPIDDGCPHGSAEIARGISITSESSKQVKVSCLEDYVATGAGPLANLHSADDSRKGGAIILGCMKAVENKVDVVVYTDADNSVHLGQLGLLLRPYLEQGKQVILGNRKHPDSILVKQEERWGIGIKTLRHMQRMIGKQIFSQGIKDTQAAFKLYSRDALTKILERPTVYDFSFDTDWILAAMEYNKPITTVPFAFIDSAAESASIVQGPMTTWFTLLEGLVKAARARQASYSREMATVFDEEIHSHKDLELLIDILPPELEKATDANLGDPALMSPQKMREWIQRAKISRPAAIS</sequence>
<keyword evidence="2" id="KW-1185">Reference proteome</keyword>
<dbReference type="Proteomes" id="UP001155587">
    <property type="component" value="Unassembled WGS sequence"/>
</dbReference>
<dbReference type="AlphaFoldDB" id="A0A9X3HUR3"/>
<dbReference type="GO" id="GO:0016757">
    <property type="term" value="F:glycosyltransferase activity"/>
    <property type="evidence" value="ECO:0007669"/>
    <property type="project" value="UniProtKB-KW"/>
</dbReference>
<protein>
    <submittedName>
        <fullName evidence="1">Glycosyltransferase</fullName>
        <ecNumber evidence="1">2.4.-.-</ecNumber>
    </submittedName>
</protein>
<evidence type="ECO:0000313" key="1">
    <source>
        <dbReference type="EMBL" id="MCW8344750.1"/>
    </source>
</evidence>
<dbReference type="PANTHER" id="PTHR10859:SF91">
    <property type="entry name" value="DOLICHYL-PHOSPHATE BETA-GLUCOSYLTRANSFERASE"/>
    <property type="match status" value="1"/>
</dbReference>
<dbReference type="RefSeq" id="WP_265673188.1">
    <property type="nucleotide sequence ID" value="NZ_JAKRRY010000001.1"/>
</dbReference>
<dbReference type="SUPFAM" id="SSF53448">
    <property type="entry name" value="Nucleotide-diphospho-sugar transferases"/>
    <property type="match status" value="1"/>
</dbReference>
<dbReference type="InterPro" id="IPR029044">
    <property type="entry name" value="Nucleotide-diphossugar_trans"/>
</dbReference>
<name>A0A9X3HUR3_9VIBR</name>